<evidence type="ECO:0000259" key="1">
    <source>
        <dbReference type="Pfam" id="PF14529"/>
    </source>
</evidence>
<dbReference type="Gene3D" id="3.60.10.10">
    <property type="entry name" value="Endonuclease/exonuclease/phosphatase"/>
    <property type="match status" value="1"/>
</dbReference>
<dbReference type="EMBL" id="BAAFJT010000199">
    <property type="protein sequence ID" value="GAB0207290.1"/>
    <property type="molecule type" value="Genomic_DNA"/>
</dbReference>
<keyword evidence="3" id="KW-1185">Reference proteome</keyword>
<name>A0ABC9YB46_GRUJA</name>
<dbReference type="SUPFAM" id="SSF56219">
    <property type="entry name" value="DNase I-like"/>
    <property type="match status" value="1"/>
</dbReference>
<comment type="caution">
    <text evidence="2">The sequence shown here is derived from an EMBL/GenBank/DDBJ whole genome shotgun (WGS) entry which is preliminary data.</text>
</comment>
<organism evidence="2 3">
    <name type="scientific">Grus japonensis</name>
    <name type="common">Japanese crane</name>
    <name type="synonym">Red-crowned crane</name>
    <dbReference type="NCBI Taxonomy" id="30415"/>
    <lineage>
        <taxon>Eukaryota</taxon>
        <taxon>Metazoa</taxon>
        <taxon>Chordata</taxon>
        <taxon>Craniata</taxon>
        <taxon>Vertebrata</taxon>
        <taxon>Euteleostomi</taxon>
        <taxon>Archelosauria</taxon>
        <taxon>Archosauria</taxon>
        <taxon>Dinosauria</taxon>
        <taxon>Saurischia</taxon>
        <taxon>Theropoda</taxon>
        <taxon>Coelurosauria</taxon>
        <taxon>Aves</taxon>
        <taxon>Neognathae</taxon>
        <taxon>Neoaves</taxon>
        <taxon>Gruiformes</taxon>
        <taxon>Gruidae</taxon>
        <taxon>Grus</taxon>
    </lineage>
</organism>
<dbReference type="InterPro" id="IPR005135">
    <property type="entry name" value="Endo/exonuclease/phosphatase"/>
</dbReference>
<dbReference type="AlphaFoldDB" id="A0ABC9YB46"/>
<feature type="domain" description="Endonuclease/exonuclease/phosphatase" evidence="1">
    <location>
        <begin position="41"/>
        <end position="111"/>
    </location>
</feature>
<evidence type="ECO:0000313" key="3">
    <source>
        <dbReference type="Proteomes" id="UP001623348"/>
    </source>
</evidence>
<dbReference type="Pfam" id="PF14529">
    <property type="entry name" value="Exo_endo_phos_2"/>
    <property type="match status" value="1"/>
</dbReference>
<dbReference type="InterPro" id="IPR036691">
    <property type="entry name" value="Endo/exonu/phosph_ase_sf"/>
</dbReference>
<accession>A0ABC9YB46</accession>
<protein>
    <recommendedName>
        <fullName evidence="1">Endonuclease/exonuclease/phosphatase domain-containing protein</fullName>
    </recommendedName>
</protein>
<dbReference type="PANTHER" id="PTHR33395">
    <property type="entry name" value="TRANSCRIPTASE, PUTATIVE-RELATED-RELATED"/>
    <property type="match status" value="1"/>
</dbReference>
<sequence>MLKTRIDCTELSLKNSNMQVESLWVKIRDQANKGNFAGGVCYRPPDQGEEVDEEFFLQLQEASRSQALILIGDFNHPDICWKSGTVNCKQSRNLLECVEDNFLVQVMETPTRGEALLCFSLMWKNLLERSRLEVAWDAVIMPW</sequence>
<proteinExistence type="predicted"/>
<dbReference type="Proteomes" id="UP001623348">
    <property type="component" value="Unassembled WGS sequence"/>
</dbReference>
<dbReference type="PANTHER" id="PTHR33395:SF22">
    <property type="entry name" value="REVERSE TRANSCRIPTASE DOMAIN-CONTAINING PROTEIN"/>
    <property type="match status" value="1"/>
</dbReference>
<evidence type="ECO:0000313" key="2">
    <source>
        <dbReference type="EMBL" id="GAB0207290.1"/>
    </source>
</evidence>
<reference evidence="2 3" key="1">
    <citation type="submission" date="2024-06" db="EMBL/GenBank/DDBJ databases">
        <title>The draft genome of Grus japonensis, version 3.</title>
        <authorList>
            <person name="Nabeshima K."/>
            <person name="Suzuki S."/>
            <person name="Onuma M."/>
        </authorList>
    </citation>
    <scope>NUCLEOTIDE SEQUENCE [LARGE SCALE GENOMIC DNA]</scope>
    <source>
        <strain evidence="2 3">451A</strain>
    </source>
</reference>
<gene>
    <name evidence="2" type="ORF">GRJ2_003194600</name>
</gene>